<dbReference type="InParanoid" id="K5VCX4"/>
<keyword evidence="2" id="KW-1185">Reference proteome</keyword>
<proteinExistence type="predicted"/>
<dbReference type="KEGG" id="pco:PHACADRAFT_202195"/>
<sequence length="52" mass="5972">MRKNTKLKRFWTHASIADSSNISSNGKNTDKVNKWIPAKDVHAKEHQTPQLL</sequence>
<dbReference type="GeneID" id="18911817"/>
<accession>K5VCX4</accession>
<name>K5VCX4_PHACS</name>
<dbReference type="HOGENOM" id="CLU_3087972_0_0_1"/>
<evidence type="ECO:0000313" key="2">
    <source>
        <dbReference type="Proteomes" id="UP000008370"/>
    </source>
</evidence>
<dbReference type="EMBL" id="JH930624">
    <property type="protein sequence ID" value="EKM48948.1"/>
    <property type="molecule type" value="Genomic_DNA"/>
</dbReference>
<organism evidence="1 2">
    <name type="scientific">Phanerochaete carnosa (strain HHB-10118-sp)</name>
    <name type="common">White-rot fungus</name>
    <name type="synonym">Peniophora carnosa</name>
    <dbReference type="NCBI Taxonomy" id="650164"/>
    <lineage>
        <taxon>Eukaryota</taxon>
        <taxon>Fungi</taxon>
        <taxon>Dikarya</taxon>
        <taxon>Basidiomycota</taxon>
        <taxon>Agaricomycotina</taxon>
        <taxon>Agaricomycetes</taxon>
        <taxon>Polyporales</taxon>
        <taxon>Phanerochaetaceae</taxon>
        <taxon>Phanerochaete</taxon>
    </lineage>
</organism>
<protein>
    <submittedName>
        <fullName evidence="1">Uncharacterized protein</fullName>
    </submittedName>
</protein>
<reference evidence="1 2" key="1">
    <citation type="journal article" date="2012" name="BMC Genomics">
        <title>Comparative genomics of the white-rot fungi, Phanerochaete carnosa and P. chrysosporium, to elucidate the genetic basis of the distinct wood types they colonize.</title>
        <authorList>
            <person name="Suzuki H."/>
            <person name="MacDonald J."/>
            <person name="Syed K."/>
            <person name="Salamov A."/>
            <person name="Hori C."/>
            <person name="Aerts A."/>
            <person name="Henrissat B."/>
            <person name="Wiebenga A."/>
            <person name="vanKuyk P.A."/>
            <person name="Barry K."/>
            <person name="Lindquist E."/>
            <person name="LaButti K."/>
            <person name="Lapidus A."/>
            <person name="Lucas S."/>
            <person name="Coutinho P."/>
            <person name="Gong Y."/>
            <person name="Samejima M."/>
            <person name="Mahadevan R."/>
            <person name="Abou-Zaid M."/>
            <person name="de Vries R.P."/>
            <person name="Igarashi K."/>
            <person name="Yadav J.S."/>
            <person name="Grigoriev I.V."/>
            <person name="Master E.R."/>
        </authorList>
    </citation>
    <scope>NUCLEOTIDE SEQUENCE [LARGE SCALE GENOMIC DNA]</scope>
    <source>
        <strain evidence="1 2">HHB-10118-sp</strain>
    </source>
</reference>
<gene>
    <name evidence="1" type="ORF">PHACADRAFT_202195</name>
</gene>
<evidence type="ECO:0000313" key="1">
    <source>
        <dbReference type="EMBL" id="EKM48948.1"/>
    </source>
</evidence>
<dbReference type="Proteomes" id="UP000008370">
    <property type="component" value="Unassembled WGS sequence"/>
</dbReference>
<dbReference type="AlphaFoldDB" id="K5VCX4"/>
<dbReference type="RefSeq" id="XP_007402500.1">
    <property type="nucleotide sequence ID" value="XM_007402438.1"/>
</dbReference>